<dbReference type="WBParaSite" id="TREG1_46300.5">
    <property type="protein sequence ID" value="TREG1_46300.5"/>
    <property type="gene ID" value="TREG1_46300"/>
</dbReference>
<dbReference type="WBParaSite" id="TREG1_46300.1">
    <property type="protein sequence ID" value="TREG1_46300.1"/>
    <property type="gene ID" value="TREG1_46300"/>
</dbReference>
<dbReference type="GO" id="GO:0005737">
    <property type="term" value="C:cytoplasm"/>
    <property type="evidence" value="ECO:0007669"/>
    <property type="project" value="UniProtKB-SubCell"/>
</dbReference>
<keyword evidence="6" id="KW-0736">Signalosome</keyword>
<evidence type="ECO:0000256" key="3">
    <source>
        <dbReference type="ARBA" id="ARBA00009318"/>
    </source>
</evidence>
<comment type="similarity">
    <text evidence="3">Belongs to the CSN2 family.</text>
</comment>
<dbReference type="WBParaSite" id="TREG1_46300.2">
    <property type="protein sequence ID" value="TREG1_46300.2"/>
    <property type="gene ID" value="TREG1_46300"/>
</dbReference>
<accession>A0A183W8F1</accession>
<evidence type="ECO:0000256" key="1">
    <source>
        <dbReference type="ARBA" id="ARBA00004123"/>
    </source>
</evidence>
<dbReference type="InterPro" id="IPR050871">
    <property type="entry name" value="26S_Proteasome/COP9_Components"/>
</dbReference>
<evidence type="ECO:0000313" key="10">
    <source>
        <dbReference type="WBParaSite" id="TREG1_46300.1"/>
    </source>
</evidence>
<dbReference type="Proteomes" id="UP000050795">
    <property type="component" value="Unassembled WGS sequence"/>
</dbReference>
<reference evidence="10 11" key="2">
    <citation type="submission" date="2023-11" db="UniProtKB">
        <authorList>
            <consortium name="WormBaseParasite"/>
        </authorList>
    </citation>
    <scope>IDENTIFICATION</scope>
</reference>
<dbReference type="WBParaSite" id="TREG1_46300.3">
    <property type="protein sequence ID" value="TREG1_46300.3"/>
    <property type="gene ID" value="TREG1_46300"/>
</dbReference>
<dbReference type="WBParaSite" id="TREG1_46300.4">
    <property type="protein sequence ID" value="TREG1_46300.4"/>
    <property type="gene ID" value="TREG1_46300"/>
</dbReference>
<comment type="subcellular location">
    <subcellularLocation>
        <location evidence="2">Cytoplasm</location>
    </subcellularLocation>
    <subcellularLocation>
        <location evidence="1">Nucleus</location>
    </subcellularLocation>
</comment>
<dbReference type="WBParaSite" id="TREG1_46300.6">
    <property type="protein sequence ID" value="TREG1_46300.6"/>
    <property type="gene ID" value="TREG1_46300"/>
</dbReference>
<dbReference type="InterPro" id="IPR036390">
    <property type="entry name" value="WH_DNA-bd_sf"/>
</dbReference>
<keyword evidence="7" id="KW-0539">Nucleus</keyword>
<dbReference type="SMART" id="SM00088">
    <property type="entry name" value="PINT"/>
    <property type="match status" value="1"/>
</dbReference>
<evidence type="ECO:0000256" key="4">
    <source>
        <dbReference type="ARBA" id="ARBA00014879"/>
    </source>
</evidence>
<evidence type="ECO:0000259" key="8">
    <source>
        <dbReference type="PROSITE" id="PS50250"/>
    </source>
</evidence>
<dbReference type="Gene3D" id="1.25.40.570">
    <property type="match status" value="1"/>
</dbReference>
<evidence type="ECO:0000313" key="9">
    <source>
        <dbReference type="Proteomes" id="UP000050795"/>
    </source>
</evidence>
<dbReference type="SUPFAM" id="SSF46785">
    <property type="entry name" value="Winged helix' DNA-binding domain"/>
    <property type="match status" value="1"/>
</dbReference>
<reference evidence="9" key="1">
    <citation type="submission" date="2022-06" db="EMBL/GenBank/DDBJ databases">
        <authorList>
            <person name="Berger JAMES D."/>
            <person name="Berger JAMES D."/>
        </authorList>
    </citation>
    <scope>NUCLEOTIDE SEQUENCE [LARGE SCALE GENOMIC DNA]</scope>
</reference>
<dbReference type="PANTHER" id="PTHR10678">
    <property type="entry name" value="26S PROTEASOME NON-ATPASE REGULATORY SUBUNIT 11/COP9 SIGNALOSOME COMPLEX SUBUNIT 2"/>
    <property type="match status" value="1"/>
</dbReference>
<evidence type="ECO:0000256" key="7">
    <source>
        <dbReference type="ARBA" id="ARBA00023242"/>
    </source>
</evidence>
<dbReference type="GO" id="GO:0008180">
    <property type="term" value="C:COP9 signalosome"/>
    <property type="evidence" value="ECO:0007669"/>
    <property type="project" value="UniProtKB-KW"/>
</dbReference>
<dbReference type="InterPro" id="IPR000717">
    <property type="entry name" value="PCI_dom"/>
</dbReference>
<dbReference type="AlphaFoldDB" id="A0A183W8F1"/>
<sequence>MFMNEDMFDDGELSVEYSSDDNSEPNVDLENQYYMAKSRKDDNPNMALSEFQKVLDIEGTGTKGDWGFRALKQMIKINFRLGRFDNMMENYKILLTYIKSAVTRNYSEKSINSILDYVSTSKQMDLLQRFYITTLDALRESKNERLWFKTNTKLGKLYLERGDYMHLQKIVKELRESCQTNDGEDDLKKGTQLLEIYALEIQMYTAQKNNKKLKALYEQSLHIKSAIPHPLIMGIIRECGGKMHLREGEYAKSHTDFFEAFKNYDESGCQRRTHCLKYLVLASMLMKSGINPFDSQETKPYKNDPQIVAMTSLITAYQNNDIVEFESILRRERDSIMEDPFIREHIEDLLRNIRTEVLIQLIRPYTRIRIPFISQQLNLSDSEVESLLVSCILDNIIQARIDQEHHILMLNTEATSEARYQALDKLALRLRHLQSAMSNRMPIFN</sequence>
<organism evidence="9 12">
    <name type="scientific">Trichobilharzia regenti</name>
    <name type="common">Nasal bird schistosome</name>
    <dbReference type="NCBI Taxonomy" id="157069"/>
    <lineage>
        <taxon>Eukaryota</taxon>
        <taxon>Metazoa</taxon>
        <taxon>Spiralia</taxon>
        <taxon>Lophotrochozoa</taxon>
        <taxon>Platyhelminthes</taxon>
        <taxon>Trematoda</taxon>
        <taxon>Digenea</taxon>
        <taxon>Strigeidida</taxon>
        <taxon>Schistosomatoidea</taxon>
        <taxon>Schistosomatidae</taxon>
        <taxon>Trichobilharzia</taxon>
    </lineage>
</organism>
<evidence type="ECO:0000256" key="5">
    <source>
        <dbReference type="ARBA" id="ARBA00022490"/>
    </source>
</evidence>
<dbReference type="PROSITE" id="PS50250">
    <property type="entry name" value="PCI"/>
    <property type="match status" value="1"/>
</dbReference>
<feature type="domain" description="PCI" evidence="8">
    <location>
        <begin position="253"/>
        <end position="415"/>
    </location>
</feature>
<dbReference type="FunFam" id="1.25.40.570:FF:000011">
    <property type="entry name" value="COP9 signalosome complex subunit 2"/>
    <property type="match status" value="1"/>
</dbReference>
<name>A0A183W8F1_TRIRE</name>
<evidence type="ECO:0000256" key="6">
    <source>
        <dbReference type="ARBA" id="ARBA00022790"/>
    </source>
</evidence>
<evidence type="ECO:0000256" key="2">
    <source>
        <dbReference type="ARBA" id="ARBA00004496"/>
    </source>
</evidence>
<keyword evidence="9" id="KW-1185">Reference proteome</keyword>
<dbReference type="OrthoDB" id="194139at2759"/>
<protein>
    <recommendedName>
        <fullName evidence="4">COP9 signalosome complex subunit 2</fullName>
    </recommendedName>
</protein>
<dbReference type="SMART" id="SM00753">
    <property type="entry name" value="PAM"/>
    <property type="match status" value="1"/>
</dbReference>
<evidence type="ECO:0000313" key="11">
    <source>
        <dbReference type="WBParaSite" id="TREG1_46300.2"/>
    </source>
</evidence>
<evidence type="ECO:0000313" key="12">
    <source>
        <dbReference type="WBParaSite" id="TREG1_46300.4"/>
    </source>
</evidence>
<proteinExistence type="inferred from homology"/>
<keyword evidence="5" id="KW-0963">Cytoplasm</keyword>
<dbReference type="Pfam" id="PF01399">
    <property type="entry name" value="PCI"/>
    <property type="match status" value="1"/>
</dbReference>